<evidence type="ECO:0000313" key="5">
    <source>
        <dbReference type="Proteomes" id="UP000184342"/>
    </source>
</evidence>
<protein>
    <submittedName>
        <fullName evidence="4">Glycosyltransferase involved in cell wall bisynthesis</fullName>
    </submittedName>
</protein>
<dbReference type="CDD" id="cd00761">
    <property type="entry name" value="Glyco_tranf_GTA_type"/>
    <property type="match status" value="1"/>
</dbReference>
<dbReference type="Gene3D" id="3.90.550.10">
    <property type="entry name" value="Spore Coat Polysaccharide Biosynthesis Protein SpsA, Chain A"/>
    <property type="match status" value="1"/>
</dbReference>
<sequence length="320" mass="37208">MKLSVIVPVYNAESFLQKNMMTIVEQLTPETELILVNDGSKDKSADICEQLCQISNNIRVIHKENGGVSSARNKGIIHAQGEYITFVDSDDYVANDYIRTVLSLIKEPIDIVFFGATIVGEDKQINLRPYFEDKQLPDRKGLDDIYTLLFTCRLNEPWDKIYKKSIIETFNISFPLGVNLGEDLIFSLQYITYVRSAKMIGKMIYCHTINPIGLGQSKVTMNTVRYHDLTFSKMLTVLKMLHLSEPHYQESYETMLQIITNCCGKLSKQGYTNKKIYECVKKYGWYSEMMNRQYTSKKSKLRKRLMSWRMYRCISFTFNH</sequence>
<dbReference type="Pfam" id="PF00535">
    <property type="entry name" value="Glycos_transf_2"/>
    <property type="match status" value="1"/>
</dbReference>
<dbReference type="STRING" id="1122934.SAMN02745691_00901"/>
<evidence type="ECO:0000259" key="3">
    <source>
        <dbReference type="Pfam" id="PF00535"/>
    </source>
</evidence>
<reference evidence="4 5" key="1">
    <citation type="submission" date="2016-11" db="EMBL/GenBank/DDBJ databases">
        <authorList>
            <person name="Jaros S."/>
            <person name="Januszkiewicz K."/>
            <person name="Wedrychowicz H."/>
        </authorList>
    </citation>
    <scope>NUCLEOTIDE SEQUENCE [LARGE SCALE GENOMIC DNA]</scope>
    <source>
        <strain evidence="4 5">DSM 15970</strain>
    </source>
</reference>
<keyword evidence="5" id="KW-1185">Reference proteome</keyword>
<organism evidence="4 5">
    <name type="scientific">Parasporobacterium paucivorans DSM 15970</name>
    <dbReference type="NCBI Taxonomy" id="1122934"/>
    <lineage>
        <taxon>Bacteria</taxon>
        <taxon>Bacillati</taxon>
        <taxon>Bacillota</taxon>
        <taxon>Clostridia</taxon>
        <taxon>Lachnospirales</taxon>
        <taxon>Lachnospiraceae</taxon>
        <taxon>Parasporobacterium</taxon>
    </lineage>
</organism>
<dbReference type="EMBL" id="FQYT01000007">
    <property type="protein sequence ID" value="SHI82197.1"/>
    <property type="molecule type" value="Genomic_DNA"/>
</dbReference>
<dbReference type="InterPro" id="IPR029044">
    <property type="entry name" value="Nucleotide-diphossugar_trans"/>
</dbReference>
<name>A0A1M6E9L4_9FIRM</name>
<dbReference type="RefSeq" id="WP_073993157.1">
    <property type="nucleotide sequence ID" value="NZ_FQYT01000007.1"/>
</dbReference>
<dbReference type="OrthoDB" id="9807674at2"/>
<proteinExistence type="predicted"/>
<gene>
    <name evidence="4" type="ORF">SAMN02745691_00901</name>
</gene>
<accession>A0A1M6E9L4</accession>
<evidence type="ECO:0000313" key="4">
    <source>
        <dbReference type="EMBL" id="SHI82197.1"/>
    </source>
</evidence>
<dbReference type="InterPro" id="IPR001173">
    <property type="entry name" value="Glyco_trans_2-like"/>
</dbReference>
<dbReference type="Proteomes" id="UP000184342">
    <property type="component" value="Unassembled WGS sequence"/>
</dbReference>
<dbReference type="GO" id="GO:0016757">
    <property type="term" value="F:glycosyltransferase activity"/>
    <property type="evidence" value="ECO:0007669"/>
    <property type="project" value="UniProtKB-KW"/>
</dbReference>
<feature type="domain" description="Glycosyltransferase 2-like" evidence="3">
    <location>
        <begin position="4"/>
        <end position="131"/>
    </location>
</feature>
<dbReference type="AlphaFoldDB" id="A0A1M6E9L4"/>
<evidence type="ECO:0000256" key="1">
    <source>
        <dbReference type="ARBA" id="ARBA00022676"/>
    </source>
</evidence>
<keyword evidence="1" id="KW-0328">Glycosyltransferase</keyword>
<dbReference type="PANTHER" id="PTHR22916:SF51">
    <property type="entry name" value="GLYCOSYLTRANSFERASE EPSH-RELATED"/>
    <property type="match status" value="1"/>
</dbReference>
<keyword evidence="2 4" id="KW-0808">Transferase</keyword>
<dbReference type="PANTHER" id="PTHR22916">
    <property type="entry name" value="GLYCOSYLTRANSFERASE"/>
    <property type="match status" value="1"/>
</dbReference>
<evidence type="ECO:0000256" key="2">
    <source>
        <dbReference type="ARBA" id="ARBA00022679"/>
    </source>
</evidence>
<dbReference type="SUPFAM" id="SSF53448">
    <property type="entry name" value="Nucleotide-diphospho-sugar transferases"/>
    <property type="match status" value="1"/>
</dbReference>